<feature type="region of interest" description="Disordered" evidence="1">
    <location>
        <begin position="1"/>
        <end position="65"/>
    </location>
</feature>
<accession>A0A317CZB7</accession>
<dbReference type="Proteomes" id="UP000245410">
    <property type="component" value="Unassembled WGS sequence"/>
</dbReference>
<keyword evidence="3" id="KW-1185">Reference proteome</keyword>
<dbReference type="EMBL" id="QGKR01000297">
    <property type="protein sequence ID" value="PWR05683.1"/>
    <property type="molecule type" value="Genomic_DNA"/>
</dbReference>
<reference evidence="2 3" key="1">
    <citation type="submission" date="2018-05" db="EMBL/GenBank/DDBJ databases">
        <title>Micromonospora atacamensis sp. nov., a novel actinobacteria isolated from high altitude Atacama Desert soil.</title>
        <authorList>
            <person name="Carro L."/>
            <person name="Golinska P."/>
            <person name="Klenk H.-P."/>
            <person name="Goodfellow M."/>
        </authorList>
    </citation>
    <scope>NUCLEOTIDE SEQUENCE [LARGE SCALE GENOMIC DNA]</scope>
    <source>
        <strain evidence="2 3">5R2A7</strain>
    </source>
</reference>
<name>A0A317CZB7_9ACTN</name>
<sequence>MSRHDEPNEYGFAGGATAPEPQPGGKPDEQDLAEEVAVPGDDLTAPAAEALSEETEERRPAERGH</sequence>
<evidence type="ECO:0000313" key="3">
    <source>
        <dbReference type="Proteomes" id="UP000245410"/>
    </source>
</evidence>
<dbReference type="AlphaFoldDB" id="A0A317CZB7"/>
<feature type="compositionally biased region" description="Basic and acidic residues" evidence="1">
    <location>
        <begin position="56"/>
        <end position="65"/>
    </location>
</feature>
<gene>
    <name evidence="2" type="ORF">DKT68_25765</name>
</gene>
<dbReference type="RefSeq" id="WP_109819970.1">
    <property type="nucleotide sequence ID" value="NZ_QGKR01000297.1"/>
</dbReference>
<organism evidence="2 3">
    <name type="scientific">Micromonospora acroterricola</name>
    <dbReference type="NCBI Taxonomy" id="2202421"/>
    <lineage>
        <taxon>Bacteria</taxon>
        <taxon>Bacillati</taxon>
        <taxon>Actinomycetota</taxon>
        <taxon>Actinomycetes</taxon>
        <taxon>Micromonosporales</taxon>
        <taxon>Micromonosporaceae</taxon>
        <taxon>Micromonospora</taxon>
    </lineage>
</organism>
<dbReference type="OrthoDB" id="3402529at2"/>
<evidence type="ECO:0000313" key="2">
    <source>
        <dbReference type="EMBL" id="PWR05683.1"/>
    </source>
</evidence>
<protein>
    <submittedName>
        <fullName evidence="2">Uncharacterized protein</fullName>
    </submittedName>
</protein>
<evidence type="ECO:0000256" key="1">
    <source>
        <dbReference type="SAM" id="MobiDB-lite"/>
    </source>
</evidence>
<comment type="caution">
    <text evidence="2">The sequence shown here is derived from an EMBL/GenBank/DDBJ whole genome shotgun (WGS) entry which is preliminary data.</text>
</comment>
<proteinExistence type="predicted"/>